<keyword evidence="3" id="KW-1185">Reference proteome</keyword>
<dbReference type="RefSeq" id="XP_040781147.1">
    <property type="nucleotide sequence ID" value="XM_040920009.1"/>
</dbReference>
<gene>
    <name evidence="2" type="ORF">M406DRAFT_325643</name>
</gene>
<evidence type="ECO:0000313" key="3">
    <source>
        <dbReference type="Proteomes" id="UP000803844"/>
    </source>
</evidence>
<dbReference type="AlphaFoldDB" id="A0A9P4YBU3"/>
<dbReference type="EMBL" id="MU032344">
    <property type="protein sequence ID" value="KAF3770186.1"/>
    <property type="molecule type" value="Genomic_DNA"/>
</dbReference>
<feature type="compositionally biased region" description="Acidic residues" evidence="1">
    <location>
        <begin position="209"/>
        <end position="225"/>
    </location>
</feature>
<feature type="region of interest" description="Disordered" evidence="1">
    <location>
        <begin position="187"/>
        <end position="318"/>
    </location>
</feature>
<reference evidence="2" key="1">
    <citation type="journal article" date="2020" name="Phytopathology">
        <title>Genome sequence of the chestnut blight fungus Cryphonectria parasitica EP155: A fundamental resource for an archetypical invasive plant pathogen.</title>
        <authorList>
            <person name="Crouch J.A."/>
            <person name="Dawe A."/>
            <person name="Aerts A."/>
            <person name="Barry K."/>
            <person name="Churchill A.C.L."/>
            <person name="Grimwood J."/>
            <person name="Hillman B."/>
            <person name="Milgroom M.G."/>
            <person name="Pangilinan J."/>
            <person name="Smith M."/>
            <person name="Salamov A."/>
            <person name="Schmutz J."/>
            <person name="Yadav J."/>
            <person name="Grigoriev I.V."/>
            <person name="Nuss D."/>
        </authorList>
    </citation>
    <scope>NUCLEOTIDE SEQUENCE</scope>
    <source>
        <strain evidence="2">EP155</strain>
    </source>
</reference>
<evidence type="ECO:0000256" key="1">
    <source>
        <dbReference type="SAM" id="MobiDB-lite"/>
    </source>
</evidence>
<comment type="caution">
    <text evidence="2">The sequence shown here is derived from an EMBL/GenBank/DDBJ whole genome shotgun (WGS) entry which is preliminary data.</text>
</comment>
<proteinExistence type="predicted"/>
<dbReference type="OrthoDB" id="5237726at2759"/>
<evidence type="ECO:0000313" key="2">
    <source>
        <dbReference type="EMBL" id="KAF3770186.1"/>
    </source>
</evidence>
<name>A0A9P4YBU3_CRYP1</name>
<dbReference type="Proteomes" id="UP000803844">
    <property type="component" value="Unassembled WGS sequence"/>
</dbReference>
<sequence>MRAPLQDLTGTGSPANPTPFSASLATDKVTSYMWYVHVLVRVNTEDRLRAKLHLFLEKHHQGGAAAAADDDDDDLTDHLVLRVFGDRILARLVASPPMLEQASGYTRVLSDIPLPFRQEFCRRLYCLVFRKHIVEWPHGICVPEAVAAADVQHILHSGLRLPDGGEIDSESARLALEHKKNVGVNGILEKVTQRSDEDDEEKEGKVREGEEDDEEENEMNDDDDEAMSRGGYFGTVANPLPEMSWPQGRDSCSSTPRGGGGGGGGEEEQEYLSREQPIHPQSLRWQLRGATPEDFQDDDGTTTNLPSGGEADNGRGPLGIVVGEIPWGTRVRNQAQHETM</sequence>
<protein>
    <submittedName>
        <fullName evidence="2">Uncharacterized protein</fullName>
    </submittedName>
</protein>
<dbReference type="GeneID" id="63837138"/>
<organism evidence="2 3">
    <name type="scientific">Cryphonectria parasitica (strain ATCC 38755 / EP155)</name>
    <dbReference type="NCBI Taxonomy" id="660469"/>
    <lineage>
        <taxon>Eukaryota</taxon>
        <taxon>Fungi</taxon>
        <taxon>Dikarya</taxon>
        <taxon>Ascomycota</taxon>
        <taxon>Pezizomycotina</taxon>
        <taxon>Sordariomycetes</taxon>
        <taxon>Sordariomycetidae</taxon>
        <taxon>Diaporthales</taxon>
        <taxon>Cryphonectriaceae</taxon>
        <taxon>Cryphonectria-Endothia species complex</taxon>
        <taxon>Cryphonectria</taxon>
    </lineage>
</organism>
<accession>A0A9P4YBU3</accession>